<feature type="region of interest" description="Disordered" evidence="6">
    <location>
        <begin position="517"/>
        <end position="550"/>
    </location>
</feature>
<evidence type="ECO:0000256" key="8">
    <source>
        <dbReference type="SAM" id="SignalP"/>
    </source>
</evidence>
<reference evidence="10 11" key="1">
    <citation type="journal article" date="2022" name="Gigascience">
        <title>A chromosome-level genome assembly and annotation of the desert horned lizard, Phrynosoma platyrhinos, provides insight into chromosomal rearrangements among reptiles.</title>
        <authorList>
            <person name="Koochekian N."/>
            <person name="Ascanio A."/>
            <person name="Farleigh K."/>
            <person name="Card D.C."/>
            <person name="Schield D.R."/>
            <person name="Castoe T.A."/>
            <person name="Jezkova T."/>
        </authorList>
    </citation>
    <scope>NUCLEOTIDE SEQUENCE [LARGE SCALE GENOMIC DNA]</scope>
    <source>
        <strain evidence="10">NK-2021</strain>
    </source>
</reference>
<evidence type="ECO:0000313" key="11">
    <source>
        <dbReference type="Proteomes" id="UP000826234"/>
    </source>
</evidence>
<evidence type="ECO:0000256" key="6">
    <source>
        <dbReference type="SAM" id="MobiDB-lite"/>
    </source>
</evidence>
<feature type="compositionally biased region" description="Basic and acidic residues" evidence="6">
    <location>
        <begin position="647"/>
        <end position="656"/>
    </location>
</feature>
<dbReference type="Proteomes" id="UP000826234">
    <property type="component" value="Unassembled WGS sequence"/>
</dbReference>
<accession>A0ABQ7SUH4</accession>
<evidence type="ECO:0000256" key="1">
    <source>
        <dbReference type="ARBA" id="ARBA00004370"/>
    </source>
</evidence>
<dbReference type="InterPro" id="IPR039808">
    <property type="entry name" value="Cadherin"/>
</dbReference>
<dbReference type="Gene3D" id="2.60.40.60">
    <property type="entry name" value="Cadherins"/>
    <property type="match status" value="1"/>
</dbReference>
<dbReference type="PROSITE" id="PS50268">
    <property type="entry name" value="CADHERIN_2"/>
    <property type="match status" value="1"/>
</dbReference>
<feature type="domain" description="Cadherin" evidence="9">
    <location>
        <begin position="282"/>
        <end position="380"/>
    </location>
</feature>
<dbReference type="SMART" id="SM00112">
    <property type="entry name" value="CA"/>
    <property type="match status" value="2"/>
</dbReference>
<protein>
    <recommendedName>
        <fullName evidence="9">Cadherin domain-containing protein</fullName>
    </recommendedName>
</protein>
<dbReference type="EMBL" id="JAIPUX010003289">
    <property type="protein sequence ID" value="KAH0621009.1"/>
    <property type="molecule type" value="Genomic_DNA"/>
</dbReference>
<dbReference type="CDD" id="cd11304">
    <property type="entry name" value="Cadherin_repeat"/>
    <property type="match status" value="1"/>
</dbReference>
<keyword evidence="7" id="KW-0812">Transmembrane</keyword>
<keyword evidence="3 5" id="KW-0106">Calcium</keyword>
<keyword evidence="4 7" id="KW-0472">Membrane</keyword>
<gene>
    <name evidence="10" type="ORF">JD844_021994</name>
</gene>
<feature type="signal peptide" evidence="8">
    <location>
        <begin position="1"/>
        <end position="23"/>
    </location>
</feature>
<dbReference type="InterPro" id="IPR015919">
    <property type="entry name" value="Cadherin-like_sf"/>
</dbReference>
<feature type="chain" id="PRO_5047091891" description="Cadherin domain-containing protein" evidence="8">
    <location>
        <begin position="24"/>
        <end position="690"/>
    </location>
</feature>
<feature type="transmembrane region" description="Helical" evidence="7">
    <location>
        <begin position="439"/>
        <end position="462"/>
    </location>
</feature>
<name>A0ABQ7SUH4_PHRPL</name>
<evidence type="ECO:0000259" key="9">
    <source>
        <dbReference type="PROSITE" id="PS50268"/>
    </source>
</evidence>
<feature type="region of interest" description="Disordered" evidence="6">
    <location>
        <begin position="608"/>
        <end position="690"/>
    </location>
</feature>
<keyword evidence="11" id="KW-1185">Reference proteome</keyword>
<organism evidence="10 11">
    <name type="scientific">Phrynosoma platyrhinos</name>
    <name type="common">Desert horned lizard</name>
    <dbReference type="NCBI Taxonomy" id="52577"/>
    <lineage>
        <taxon>Eukaryota</taxon>
        <taxon>Metazoa</taxon>
        <taxon>Chordata</taxon>
        <taxon>Craniata</taxon>
        <taxon>Vertebrata</taxon>
        <taxon>Euteleostomi</taxon>
        <taxon>Lepidosauria</taxon>
        <taxon>Squamata</taxon>
        <taxon>Bifurcata</taxon>
        <taxon>Unidentata</taxon>
        <taxon>Episquamata</taxon>
        <taxon>Toxicofera</taxon>
        <taxon>Iguania</taxon>
        <taxon>Phrynosomatidae</taxon>
        <taxon>Phrynosomatinae</taxon>
        <taxon>Phrynosoma</taxon>
    </lineage>
</organism>
<evidence type="ECO:0000256" key="4">
    <source>
        <dbReference type="ARBA" id="ARBA00023136"/>
    </source>
</evidence>
<evidence type="ECO:0000313" key="10">
    <source>
        <dbReference type="EMBL" id="KAH0621009.1"/>
    </source>
</evidence>
<dbReference type="SUPFAM" id="SSF49313">
    <property type="entry name" value="Cadherin-like"/>
    <property type="match status" value="1"/>
</dbReference>
<dbReference type="InterPro" id="IPR002126">
    <property type="entry name" value="Cadherin-like_dom"/>
</dbReference>
<evidence type="ECO:0000256" key="2">
    <source>
        <dbReference type="ARBA" id="ARBA00022737"/>
    </source>
</evidence>
<feature type="compositionally biased region" description="Acidic residues" evidence="6">
    <location>
        <begin position="534"/>
        <end position="544"/>
    </location>
</feature>
<feature type="compositionally biased region" description="Basic and acidic residues" evidence="6">
    <location>
        <begin position="521"/>
        <end position="533"/>
    </location>
</feature>
<feature type="compositionally biased region" description="Acidic residues" evidence="6">
    <location>
        <begin position="630"/>
        <end position="646"/>
    </location>
</feature>
<evidence type="ECO:0000256" key="7">
    <source>
        <dbReference type="SAM" id="Phobius"/>
    </source>
</evidence>
<dbReference type="PRINTS" id="PR00205">
    <property type="entry name" value="CADHERIN"/>
</dbReference>
<keyword evidence="8" id="KW-0732">Signal</keyword>
<comment type="caution">
    <text evidence="10">The sequence shown here is derived from an EMBL/GenBank/DDBJ whole genome shotgun (WGS) entry which is preliminary data.</text>
</comment>
<dbReference type="PANTHER" id="PTHR24027:SF91">
    <property type="entry name" value="CADHERIN-7"/>
    <property type="match status" value="1"/>
</dbReference>
<evidence type="ECO:0000256" key="5">
    <source>
        <dbReference type="PROSITE-ProRule" id="PRU00043"/>
    </source>
</evidence>
<comment type="subcellular location">
    <subcellularLocation>
        <location evidence="1">Membrane</location>
    </subcellularLocation>
</comment>
<sequence>MASLMTGLWQLAVVVMIFSHISASLPSLERNQRQIELKLMHDAGMRREYEKAAKLLQTLMNYKRSVPRASAEKDTSGFIDKETSDSWNSEEKLFNLKTCLHFVQNLDVRHRRSHRKANGSDYAEEKKREMQRSERKVNFCLCKVCSVENPDPSIEENNDPGIVVTNITTAAGVTVTIDPQSTMNPHWFEINGSQLILKHSVDYEENSLTITLTIINVNDNPPIFKETNITVYVNEDENAVHTASAEITIHILQADLRPPWFQPCTLIGGHTVCISHGYTGKVNISENVTEPLILEPGPLYAIDGDRDLDETIIYEIADGNDYNTFSINKYTGNITMNKPANTLQTFMLYIVASQENNPFRYSQTTVEIKVVHRNDHRPDFNTTYMGTVSVDMPVSSLVMEAGRPSAIANDTVALQEARTLITVDVLPLAIPRSKYERDMAVLGGTLGSLLVITLVLLGLIFYKYYKLKNAPEEDNTKIGKSCWDLQDALSCIAEKPLHPLPDASSDVFPFLQNFTNTNFENDDKPNSDGKADELPADLEAEDDNPGTPSPLEIAVVGRLASAVSEAIKSEEKNEDGEKEVRSILTKDRRNADDDGYKAVWFKEDIDPEAKDDVLLIEDDSNAEWNRNESDGDTNEEEDVDDNDDDHDNGSGDDSGRGSDVSIIPGRAHLPETQSTLNESLENTEENVVYL</sequence>
<dbReference type="PANTHER" id="PTHR24027">
    <property type="entry name" value="CADHERIN-23"/>
    <property type="match status" value="1"/>
</dbReference>
<keyword evidence="2" id="KW-0677">Repeat</keyword>
<evidence type="ECO:0000256" key="3">
    <source>
        <dbReference type="ARBA" id="ARBA00022837"/>
    </source>
</evidence>
<proteinExistence type="predicted"/>
<dbReference type="Pfam" id="PF00028">
    <property type="entry name" value="Cadherin"/>
    <property type="match status" value="1"/>
</dbReference>
<keyword evidence="7" id="KW-1133">Transmembrane helix</keyword>
<feature type="compositionally biased region" description="Low complexity" evidence="6">
    <location>
        <begin position="674"/>
        <end position="690"/>
    </location>
</feature>